<protein>
    <submittedName>
        <fullName evidence="2">Uncharacterized protein</fullName>
    </submittedName>
</protein>
<dbReference type="EMBL" id="JAINUG010000122">
    <property type="protein sequence ID" value="KAJ8394888.1"/>
    <property type="molecule type" value="Genomic_DNA"/>
</dbReference>
<reference evidence="2" key="1">
    <citation type="journal article" date="2023" name="Science">
        <title>Genome structures resolve the early diversification of teleost fishes.</title>
        <authorList>
            <person name="Parey E."/>
            <person name="Louis A."/>
            <person name="Montfort J."/>
            <person name="Bouchez O."/>
            <person name="Roques C."/>
            <person name="Iampietro C."/>
            <person name="Lluch J."/>
            <person name="Castinel A."/>
            <person name="Donnadieu C."/>
            <person name="Desvignes T."/>
            <person name="Floi Bucao C."/>
            <person name="Jouanno E."/>
            <person name="Wen M."/>
            <person name="Mejri S."/>
            <person name="Dirks R."/>
            <person name="Jansen H."/>
            <person name="Henkel C."/>
            <person name="Chen W.J."/>
            <person name="Zahm M."/>
            <person name="Cabau C."/>
            <person name="Klopp C."/>
            <person name="Thompson A.W."/>
            <person name="Robinson-Rechavi M."/>
            <person name="Braasch I."/>
            <person name="Lecointre G."/>
            <person name="Bobe J."/>
            <person name="Postlethwait J.H."/>
            <person name="Berthelot C."/>
            <person name="Roest Crollius H."/>
            <person name="Guiguen Y."/>
        </authorList>
    </citation>
    <scope>NUCLEOTIDE SEQUENCE</scope>
    <source>
        <strain evidence="2">NC1722</strain>
    </source>
</reference>
<name>A0AAD7WFH2_9TELE</name>
<comment type="caution">
    <text evidence="2">The sequence shown here is derived from an EMBL/GenBank/DDBJ whole genome shotgun (WGS) entry which is preliminary data.</text>
</comment>
<dbReference type="Proteomes" id="UP001221898">
    <property type="component" value="Unassembled WGS sequence"/>
</dbReference>
<proteinExistence type="predicted"/>
<gene>
    <name evidence="2" type="ORF">AAFF_G00042430</name>
</gene>
<evidence type="ECO:0000256" key="1">
    <source>
        <dbReference type="SAM" id="MobiDB-lite"/>
    </source>
</evidence>
<evidence type="ECO:0000313" key="2">
    <source>
        <dbReference type="EMBL" id="KAJ8394888.1"/>
    </source>
</evidence>
<sequence>MRTRSSILIPHKMGCRTGPSITDTAGGRLFSIYNSLAALGVGSCPRLARRAPEVPLHGHGPVEVLRVAGSEPGTRQEAEPRGWNTGKTGLSRAAAAFPFRYRLQGLFEPRRAAPSLCGRSRRPGALSRGSAEWISDPPGPHCQLGTLGDGGQPCGRSHRMGRDELTSASGKPPKNTHRADAERDASECARPTPRV</sequence>
<keyword evidence="3" id="KW-1185">Reference proteome</keyword>
<evidence type="ECO:0000313" key="3">
    <source>
        <dbReference type="Proteomes" id="UP001221898"/>
    </source>
</evidence>
<organism evidence="2 3">
    <name type="scientific">Aldrovandia affinis</name>
    <dbReference type="NCBI Taxonomy" id="143900"/>
    <lineage>
        <taxon>Eukaryota</taxon>
        <taxon>Metazoa</taxon>
        <taxon>Chordata</taxon>
        <taxon>Craniata</taxon>
        <taxon>Vertebrata</taxon>
        <taxon>Euteleostomi</taxon>
        <taxon>Actinopterygii</taxon>
        <taxon>Neopterygii</taxon>
        <taxon>Teleostei</taxon>
        <taxon>Notacanthiformes</taxon>
        <taxon>Halosauridae</taxon>
        <taxon>Aldrovandia</taxon>
    </lineage>
</organism>
<feature type="region of interest" description="Disordered" evidence="1">
    <location>
        <begin position="118"/>
        <end position="195"/>
    </location>
</feature>
<accession>A0AAD7WFH2</accession>
<dbReference type="AlphaFoldDB" id="A0AAD7WFH2"/>
<feature type="compositionally biased region" description="Basic and acidic residues" evidence="1">
    <location>
        <begin position="177"/>
        <end position="187"/>
    </location>
</feature>